<reference evidence="1 2" key="1">
    <citation type="journal article" date="2016" name="Nat. Commun.">
        <title>Thousands of microbial genomes shed light on interconnected biogeochemical processes in an aquifer system.</title>
        <authorList>
            <person name="Anantharaman K."/>
            <person name="Brown C.T."/>
            <person name="Hug L.A."/>
            <person name="Sharon I."/>
            <person name="Castelle C.J."/>
            <person name="Probst A.J."/>
            <person name="Thomas B.C."/>
            <person name="Singh A."/>
            <person name="Wilkins M.J."/>
            <person name="Karaoz U."/>
            <person name="Brodie E.L."/>
            <person name="Williams K.H."/>
            <person name="Hubbard S.S."/>
            <person name="Banfield J.F."/>
        </authorList>
    </citation>
    <scope>NUCLEOTIDE SEQUENCE [LARGE SCALE GENOMIC DNA]</scope>
</reference>
<dbReference type="STRING" id="1817863.A2Y62_08650"/>
<name>A0A1F5VQL0_9BACT</name>
<proteinExistence type="predicted"/>
<evidence type="ECO:0000313" key="2">
    <source>
        <dbReference type="Proteomes" id="UP000178943"/>
    </source>
</evidence>
<sequence>MGIAITGSDMLCKRITEGFVQQQESVQGKVFYSERIETDFDELLQKERINREVPGSWENTQAVRANKVESSVIRGKEECSRLENVMKEFEEMHNRLSEIITYTMNGRQFNAQELLAFQAEMHRITNYIEMVSKIIEQGINGVKHTLQTQV</sequence>
<dbReference type="Proteomes" id="UP000178943">
    <property type="component" value="Unassembled WGS sequence"/>
</dbReference>
<dbReference type="AlphaFoldDB" id="A0A1F5VQL0"/>
<accession>A0A1F5VQL0</accession>
<evidence type="ECO:0000313" key="1">
    <source>
        <dbReference type="EMBL" id="OGF65752.1"/>
    </source>
</evidence>
<comment type="caution">
    <text evidence="1">The sequence shown here is derived from an EMBL/GenBank/DDBJ whole genome shotgun (WGS) entry which is preliminary data.</text>
</comment>
<dbReference type="EMBL" id="MFGW01000105">
    <property type="protein sequence ID" value="OGF65752.1"/>
    <property type="molecule type" value="Genomic_DNA"/>
</dbReference>
<protein>
    <submittedName>
        <fullName evidence="1">Uncharacterized protein</fullName>
    </submittedName>
</protein>
<organism evidence="1 2">
    <name type="scientific">Candidatus Fischerbacteria bacterium RBG_13_37_8</name>
    <dbReference type="NCBI Taxonomy" id="1817863"/>
    <lineage>
        <taxon>Bacteria</taxon>
        <taxon>Candidatus Fischeribacteriota</taxon>
    </lineage>
</organism>
<gene>
    <name evidence="1" type="ORF">A2Y62_08650</name>
</gene>